<dbReference type="OrthoDB" id="24630at2759"/>
<keyword evidence="4" id="KW-1185">Reference proteome</keyword>
<dbReference type="Proteomes" id="UP001149079">
    <property type="component" value="Unassembled WGS sequence"/>
</dbReference>
<dbReference type="PANTHER" id="PTHR13016">
    <property type="entry name" value="AMMECR1 HOMOLOG"/>
    <property type="match status" value="1"/>
</dbReference>
<feature type="domain" description="AMMECR1" evidence="2">
    <location>
        <begin position="96"/>
        <end position="313"/>
    </location>
</feature>
<reference evidence="3" key="1">
    <citation type="submission" date="2022-11" db="EMBL/GenBank/DDBJ databases">
        <authorList>
            <person name="Petersen C."/>
        </authorList>
    </citation>
    <scope>NUCLEOTIDE SEQUENCE</scope>
    <source>
        <strain evidence="3">IBT 22155</strain>
    </source>
</reference>
<evidence type="ECO:0000259" key="2">
    <source>
        <dbReference type="PROSITE" id="PS51112"/>
    </source>
</evidence>
<feature type="region of interest" description="Disordered" evidence="1">
    <location>
        <begin position="43"/>
        <end position="131"/>
    </location>
</feature>
<name>A0A9W9GV28_9EURO</name>
<dbReference type="SUPFAM" id="SSF143447">
    <property type="entry name" value="AMMECR1-like"/>
    <property type="match status" value="1"/>
</dbReference>
<dbReference type="EMBL" id="JAPQKL010000005">
    <property type="protein sequence ID" value="KAJ5130605.1"/>
    <property type="molecule type" value="Genomic_DNA"/>
</dbReference>
<evidence type="ECO:0000313" key="3">
    <source>
        <dbReference type="EMBL" id="KAJ5130605.1"/>
    </source>
</evidence>
<feature type="compositionally biased region" description="Low complexity" evidence="1">
    <location>
        <begin position="95"/>
        <end position="118"/>
    </location>
</feature>
<evidence type="ECO:0000313" key="4">
    <source>
        <dbReference type="Proteomes" id="UP001149079"/>
    </source>
</evidence>
<protein>
    <recommendedName>
        <fullName evidence="2">AMMECR1 domain-containing protein</fullName>
    </recommendedName>
</protein>
<feature type="compositionally biased region" description="Low complexity" evidence="1">
    <location>
        <begin position="70"/>
        <end position="85"/>
    </location>
</feature>
<dbReference type="InterPro" id="IPR036071">
    <property type="entry name" value="AMMECR1_dom_sf"/>
</dbReference>
<dbReference type="Gene3D" id="3.30.700.20">
    <property type="entry name" value="Hypothetical protein ph0010, domain 1"/>
    <property type="match status" value="1"/>
</dbReference>
<dbReference type="AlphaFoldDB" id="A0A9W9GV28"/>
<dbReference type="Pfam" id="PF01871">
    <property type="entry name" value="AMMECR1"/>
    <property type="match status" value="1"/>
</dbReference>
<proteinExistence type="predicted"/>
<evidence type="ECO:0000256" key="1">
    <source>
        <dbReference type="SAM" id="MobiDB-lite"/>
    </source>
</evidence>
<dbReference type="PROSITE" id="PS51112">
    <property type="entry name" value="AMMECR1"/>
    <property type="match status" value="1"/>
</dbReference>
<comment type="caution">
    <text evidence="3">The sequence shown here is derived from an EMBL/GenBank/DDBJ whole genome shotgun (WGS) entry which is preliminary data.</text>
</comment>
<dbReference type="GeneID" id="81406558"/>
<dbReference type="PANTHER" id="PTHR13016:SF0">
    <property type="entry name" value="AMME SYNDROME CANDIDATE GENE 1 PROTEIN"/>
    <property type="match status" value="1"/>
</dbReference>
<dbReference type="InterPro" id="IPR027485">
    <property type="entry name" value="AMMECR1_N"/>
</dbReference>
<reference evidence="3" key="2">
    <citation type="journal article" date="2023" name="IMA Fungus">
        <title>Comparative genomic study of the Penicillium genus elucidates a diverse pangenome and 15 lateral gene transfer events.</title>
        <authorList>
            <person name="Petersen C."/>
            <person name="Sorensen T."/>
            <person name="Nielsen M.R."/>
            <person name="Sondergaard T.E."/>
            <person name="Sorensen J.L."/>
            <person name="Fitzpatrick D.A."/>
            <person name="Frisvad J.C."/>
            <person name="Nielsen K.L."/>
        </authorList>
    </citation>
    <scope>NUCLEOTIDE SEQUENCE</scope>
    <source>
        <strain evidence="3">IBT 22155</strain>
    </source>
</reference>
<dbReference type="InterPro" id="IPR002733">
    <property type="entry name" value="AMMECR1_domain"/>
</dbReference>
<gene>
    <name evidence="3" type="ORF">N7515_006644</name>
</gene>
<feature type="compositionally biased region" description="Polar residues" evidence="1">
    <location>
        <begin position="119"/>
        <end position="128"/>
    </location>
</feature>
<dbReference type="InterPro" id="IPR023473">
    <property type="entry name" value="AMMECR1"/>
</dbReference>
<organism evidence="3 4">
    <name type="scientific">Penicillium bovifimosum</name>
    <dbReference type="NCBI Taxonomy" id="126998"/>
    <lineage>
        <taxon>Eukaryota</taxon>
        <taxon>Fungi</taxon>
        <taxon>Dikarya</taxon>
        <taxon>Ascomycota</taxon>
        <taxon>Pezizomycotina</taxon>
        <taxon>Eurotiomycetes</taxon>
        <taxon>Eurotiomycetidae</taxon>
        <taxon>Eurotiales</taxon>
        <taxon>Aspergillaceae</taxon>
        <taxon>Penicillium</taxon>
    </lineage>
</organism>
<accession>A0A9W9GV28</accession>
<dbReference type="RefSeq" id="XP_056520984.1">
    <property type="nucleotide sequence ID" value="XM_056667388.1"/>
</dbReference>
<sequence length="330" mass="36474">MANAAQCYYCFETLLASFENREPASLAAVEALWEQHEQTKKLSSLKEQIDEDDTDQQLSVNEQDEDDDSSQSTQLSSQPRTLQLPHVSRLQGDLSASSSSPSNTSSNSLQSSSTNITTPSTVSESPSRLRSPDQRYPLFVTWNILSRTGHKTLRGCIGTFEAQELAAGLKSYALTSAFDDSRFRPIPESLLPLLSCSLTLLGSFEPCTNAMDWSLGTHGLRISFVHRGRRYGATYLPDVAVEQGWTKEETVESLMRKAGWDGGSGSTARKLLRGAANASASAAKPWEQVSDFRTVRYQGLKASASYAEWQEWRAWVLSRDDGKEVLEGLR</sequence>